<accession>A0A0C2W0C7</accession>
<evidence type="ECO:0000313" key="3">
    <source>
        <dbReference type="Proteomes" id="UP000054549"/>
    </source>
</evidence>
<dbReference type="OrthoDB" id="3130851at2759"/>
<dbReference type="Proteomes" id="UP000054549">
    <property type="component" value="Unassembled WGS sequence"/>
</dbReference>
<proteinExistence type="predicted"/>
<gene>
    <name evidence="2" type="ORF">M378DRAFT_28711</name>
</gene>
<reference evidence="2 3" key="1">
    <citation type="submission" date="2014-04" db="EMBL/GenBank/DDBJ databases">
        <title>Evolutionary Origins and Diversification of the Mycorrhizal Mutualists.</title>
        <authorList>
            <consortium name="DOE Joint Genome Institute"/>
            <consortium name="Mycorrhizal Genomics Consortium"/>
            <person name="Kohler A."/>
            <person name="Kuo A."/>
            <person name="Nagy L.G."/>
            <person name="Floudas D."/>
            <person name="Copeland A."/>
            <person name="Barry K.W."/>
            <person name="Cichocki N."/>
            <person name="Veneault-Fourrey C."/>
            <person name="LaButti K."/>
            <person name="Lindquist E.A."/>
            <person name="Lipzen A."/>
            <person name="Lundell T."/>
            <person name="Morin E."/>
            <person name="Murat C."/>
            <person name="Riley R."/>
            <person name="Ohm R."/>
            <person name="Sun H."/>
            <person name="Tunlid A."/>
            <person name="Henrissat B."/>
            <person name="Grigoriev I.V."/>
            <person name="Hibbett D.S."/>
            <person name="Martin F."/>
        </authorList>
    </citation>
    <scope>NUCLEOTIDE SEQUENCE [LARGE SCALE GENOMIC DNA]</scope>
    <source>
        <strain evidence="2 3">Koide BX008</strain>
    </source>
</reference>
<protein>
    <submittedName>
        <fullName evidence="2">Uncharacterized protein</fullName>
    </submittedName>
</protein>
<feature type="compositionally biased region" description="Low complexity" evidence="1">
    <location>
        <begin position="10"/>
        <end position="21"/>
    </location>
</feature>
<dbReference type="AlphaFoldDB" id="A0A0C2W0C7"/>
<dbReference type="EMBL" id="KN818712">
    <property type="protein sequence ID" value="KIL54532.1"/>
    <property type="molecule type" value="Genomic_DNA"/>
</dbReference>
<sequence>MPRTRTKGHSPASPAPQAGPSTVQDPFQALSFVKDIIPRMKNEDVLDAISASETAVAMKEMNEKDTTPMLSRKSRKHDVTPTLQLPTCLRMNVTPTKKVPLEMVKAFNARKQHVEQEIAMTGSKTISAHVEQEMAITGPEAISVSDIRPGSVPLLAEKNLEYAEQTRAKSAMPMISGIDLNTNIAPVCVPSATLPVVNADQVVMSASMMPPSAIIPRVSPQTQTVTGQYAVVLQKQIMDVQQHIQTLQQQMQTCILEPAPGAPLEQLFNIQHQSAMAQNTLQQLLQQYSQLIITESTALMMNPAQSMMAESSASIPPSSHLATKENPTLLFEDMPSVSSPLKGGPRQRSLSQTLSELGFEEISIPGQPGSLPKKSTALPTSLQNTSEVSGLVVSANDAFSRMGTGKRRPKVRRSKTPAPAEITPSVAVEVTSEHRATTPTPAHAVAATSEQVKLPPASALFDEDVVFQSASTTNDAPSVAIMSAEHQELAPLLQDMPWMNTPETVLWQPEEPRTAQLFPGLPAFNPTETSLEDLNLDAEDLTVLPAELQQMLQEHEPLVDNKG</sequence>
<feature type="region of interest" description="Disordered" evidence="1">
    <location>
        <begin position="401"/>
        <end position="420"/>
    </location>
</feature>
<dbReference type="InParanoid" id="A0A0C2W0C7"/>
<keyword evidence="3" id="KW-1185">Reference proteome</keyword>
<dbReference type="HOGENOM" id="CLU_484493_0_0_1"/>
<name>A0A0C2W0C7_AMAMK</name>
<feature type="compositionally biased region" description="Basic residues" evidence="1">
    <location>
        <begin position="404"/>
        <end position="415"/>
    </location>
</feature>
<feature type="non-terminal residue" evidence="2">
    <location>
        <position position="563"/>
    </location>
</feature>
<organism evidence="2 3">
    <name type="scientific">Amanita muscaria (strain Koide BX008)</name>
    <dbReference type="NCBI Taxonomy" id="946122"/>
    <lineage>
        <taxon>Eukaryota</taxon>
        <taxon>Fungi</taxon>
        <taxon>Dikarya</taxon>
        <taxon>Basidiomycota</taxon>
        <taxon>Agaricomycotina</taxon>
        <taxon>Agaricomycetes</taxon>
        <taxon>Agaricomycetidae</taxon>
        <taxon>Agaricales</taxon>
        <taxon>Pluteineae</taxon>
        <taxon>Amanitaceae</taxon>
        <taxon>Amanita</taxon>
    </lineage>
</organism>
<evidence type="ECO:0000256" key="1">
    <source>
        <dbReference type="SAM" id="MobiDB-lite"/>
    </source>
</evidence>
<feature type="region of interest" description="Disordered" evidence="1">
    <location>
        <begin position="1"/>
        <end position="25"/>
    </location>
</feature>
<evidence type="ECO:0000313" key="2">
    <source>
        <dbReference type="EMBL" id="KIL54532.1"/>
    </source>
</evidence>